<dbReference type="GO" id="GO:0071333">
    <property type="term" value="P:cellular response to glucose stimulus"/>
    <property type="evidence" value="ECO:0007669"/>
    <property type="project" value="TreeGrafter"/>
</dbReference>
<evidence type="ECO:0000256" key="8">
    <source>
        <dbReference type="ARBA" id="ARBA00022741"/>
    </source>
</evidence>
<keyword evidence="15" id="KW-0418">Kinase</keyword>
<dbReference type="CDD" id="cd00819">
    <property type="entry name" value="PEPCK_GTP"/>
    <property type="match status" value="1"/>
</dbReference>
<dbReference type="NCBIfam" id="NF003253">
    <property type="entry name" value="PRK04210.1"/>
    <property type="match status" value="1"/>
</dbReference>
<dbReference type="EC" id="4.1.1.32" evidence="5"/>
<dbReference type="InterPro" id="IPR018091">
    <property type="entry name" value="PEP_carboxykin_GTP_CS"/>
</dbReference>
<dbReference type="GO" id="GO:0019543">
    <property type="term" value="P:propionate catabolic process"/>
    <property type="evidence" value="ECO:0007669"/>
    <property type="project" value="TreeGrafter"/>
</dbReference>
<dbReference type="InterPro" id="IPR008210">
    <property type="entry name" value="PEP_carboxykinase_N"/>
</dbReference>
<keyword evidence="11" id="KW-0464">Manganese</keyword>
<keyword evidence="9" id="KW-0210">Decarboxylase</keyword>
<dbReference type="SUPFAM" id="SSF68923">
    <property type="entry name" value="PEP carboxykinase N-terminal domain"/>
    <property type="match status" value="1"/>
</dbReference>
<dbReference type="InterPro" id="IPR035078">
    <property type="entry name" value="PEP_carboxykinase_GTP_N"/>
</dbReference>
<dbReference type="Pfam" id="PF00821">
    <property type="entry name" value="PEPCK_GTP"/>
    <property type="match status" value="1"/>
</dbReference>
<evidence type="ECO:0000256" key="10">
    <source>
        <dbReference type="ARBA" id="ARBA00023134"/>
    </source>
</evidence>
<comment type="similarity">
    <text evidence="3">Belongs to the phosphoenolpyruvate carboxykinase [GTP] family.</text>
</comment>
<dbReference type="GO" id="GO:0004613">
    <property type="term" value="F:phosphoenolpyruvate carboxykinase (GTP) activity"/>
    <property type="evidence" value="ECO:0007669"/>
    <property type="project" value="UniProtKB-EC"/>
</dbReference>
<gene>
    <name evidence="15" type="ORF">BCR36DRAFT_314823</name>
</gene>
<comment type="cofactor">
    <cofactor evidence="1">
        <name>Mn(2+)</name>
        <dbReference type="ChEBI" id="CHEBI:29035"/>
    </cofactor>
</comment>
<dbReference type="Gene3D" id="2.170.8.10">
    <property type="entry name" value="Phosphoenolpyruvate Carboxykinase, domain 2"/>
    <property type="match status" value="1"/>
</dbReference>
<feature type="domain" description="Phosphoenolpyruvate carboxykinase GTP-utilising N-terminal" evidence="14">
    <location>
        <begin position="16"/>
        <end position="235"/>
    </location>
</feature>
<keyword evidence="7" id="KW-0479">Metal-binding</keyword>
<dbReference type="HAMAP" id="MF_00452">
    <property type="entry name" value="PEPCK_GTP"/>
    <property type="match status" value="1"/>
</dbReference>
<dbReference type="GO" id="GO:0046327">
    <property type="term" value="P:glycerol biosynthetic process from pyruvate"/>
    <property type="evidence" value="ECO:0007669"/>
    <property type="project" value="TreeGrafter"/>
</dbReference>
<dbReference type="GO" id="GO:0005829">
    <property type="term" value="C:cytosol"/>
    <property type="evidence" value="ECO:0007669"/>
    <property type="project" value="TreeGrafter"/>
</dbReference>
<dbReference type="InterPro" id="IPR035077">
    <property type="entry name" value="PEP_carboxykinase_GTP_C"/>
</dbReference>
<dbReference type="PIRSF" id="PIRSF001348">
    <property type="entry name" value="PEP_carboxykinase_GTP"/>
    <property type="match status" value="1"/>
</dbReference>
<evidence type="ECO:0000256" key="2">
    <source>
        <dbReference type="ARBA" id="ARBA00004742"/>
    </source>
</evidence>
<dbReference type="Proteomes" id="UP000193719">
    <property type="component" value="Unassembled WGS sequence"/>
</dbReference>
<dbReference type="EMBL" id="MCFH01000001">
    <property type="protein sequence ID" value="ORX60883.1"/>
    <property type="molecule type" value="Genomic_DNA"/>
</dbReference>
<keyword evidence="8" id="KW-0547">Nucleotide-binding</keyword>
<sequence>MVNDLSLIKNKKALAWVKEQIALCTPDKVHVMDGSIEEINAINELLIQNGTFLRLNPEKRPNCFYTRTNPGDTARVEAATFICSKKQEDAGPTNNWMEPTQMKKKLHALMKGCMKGRTMYVIPFSMGPTGGKISRVGIEITDSGFVAANMRIMTRVGLDVLKVLGTDGDFVPAFHSVISPLEPGQKDIPWPCDLKNRYIVQFPDTHEIISIGSGYGGNSLLGKKCFALRIATVLSREEGRSLAEHMLVLGITSPEGKKHYITAAFPSACGKTNLAMMNCSLPGWKVTVVGDDIAWMKLNKDGRLYAINPESGFFGVAPGTSEESNPNALRTCEKDAIFTNVALTTDGDVWWKGLTDQPPANAITWKGKKWTRGIDDPKELAHPNSRFTADISNCPVVDPAYHNAPDGVPVDAIIFGGRRETIVPLVFQSRDWNHGVLLGSSVASERTAAAEGKMGELRFDPFAMLPFCGYNMADYFAHWLSFPGKTDPAKLPKIFHVNWFRKENGKFLWPGYGDNSRVLKWICERCDGVVGAVETPIGYLPAAQDLDLSGLDIDMETIKKLLYVDCKAYLQEVEKIRKYHSMFGSKYPKQLTVELDNLEKRLKQQLNKSKL</sequence>
<dbReference type="STRING" id="1754191.A0A1Y1VP04"/>
<dbReference type="InterPro" id="IPR013035">
    <property type="entry name" value="PEP_carboxykinase_C"/>
</dbReference>
<dbReference type="GO" id="GO:0033993">
    <property type="term" value="P:response to lipid"/>
    <property type="evidence" value="ECO:0007669"/>
    <property type="project" value="TreeGrafter"/>
</dbReference>
<proteinExistence type="inferred from homology"/>
<dbReference type="Gene3D" id="3.90.228.20">
    <property type="match status" value="1"/>
</dbReference>
<keyword evidence="15" id="KW-0670">Pyruvate</keyword>
<keyword evidence="10" id="KW-0342">GTP-binding</keyword>
<dbReference type="PANTHER" id="PTHR11561">
    <property type="entry name" value="PHOSPHOENOLPYRUVATE CARBOXYKINASE"/>
    <property type="match status" value="1"/>
</dbReference>
<protein>
    <recommendedName>
        <fullName evidence="5">phosphoenolpyruvate carboxykinase (GTP)</fullName>
        <ecNumber evidence="5">4.1.1.32</ecNumber>
    </recommendedName>
</protein>
<evidence type="ECO:0000256" key="7">
    <source>
        <dbReference type="ARBA" id="ARBA00022723"/>
    </source>
</evidence>
<dbReference type="InterPro" id="IPR008209">
    <property type="entry name" value="PEP_carboxykinase_GTP"/>
</dbReference>
<evidence type="ECO:0000256" key="1">
    <source>
        <dbReference type="ARBA" id="ARBA00001936"/>
    </source>
</evidence>
<evidence type="ECO:0000259" key="13">
    <source>
        <dbReference type="Pfam" id="PF00821"/>
    </source>
</evidence>
<feature type="domain" description="Phosphoenolpyruvate carboxykinase C-terminal P-loop" evidence="13">
    <location>
        <begin position="242"/>
        <end position="601"/>
    </location>
</feature>
<keyword evidence="12" id="KW-0456">Lyase</keyword>
<evidence type="ECO:0000256" key="3">
    <source>
        <dbReference type="ARBA" id="ARBA00005796"/>
    </source>
</evidence>
<evidence type="ECO:0000256" key="4">
    <source>
        <dbReference type="ARBA" id="ARBA00011245"/>
    </source>
</evidence>
<evidence type="ECO:0000259" key="14">
    <source>
        <dbReference type="Pfam" id="PF17297"/>
    </source>
</evidence>
<dbReference type="PANTHER" id="PTHR11561:SF0">
    <property type="entry name" value="PHOSPHOENOLPYRUVATE CARBOXYKINASE [GTP]-RELATED"/>
    <property type="match status" value="1"/>
</dbReference>
<comment type="pathway">
    <text evidence="2">Carbohydrate biosynthesis; gluconeogenesis.</text>
</comment>
<comment type="caution">
    <text evidence="15">The sequence shown here is derived from an EMBL/GenBank/DDBJ whole genome shotgun (WGS) entry which is preliminary data.</text>
</comment>
<dbReference type="GO" id="GO:0006094">
    <property type="term" value="P:gluconeogenesis"/>
    <property type="evidence" value="ECO:0007669"/>
    <property type="project" value="UniProtKB-KW"/>
</dbReference>
<accession>A0A1Y1VP04</accession>
<dbReference type="PROSITE" id="PS00505">
    <property type="entry name" value="PEPCK_GTP"/>
    <property type="match status" value="1"/>
</dbReference>
<dbReference type="GO" id="GO:0005525">
    <property type="term" value="F:GTP binding"/>
    <property type="evidence" value="ECO:0007669"/>
    <property type="project" value="UniProtKB-KW"/>
</dbReference>
<reference evidence="15 16" key="1">
    <citation type="submission" date="2016-08" db="EMBL/GenBank/DDBJ databases">
        <title>Genomes of anaerobic fungi encode conserved fungal cellulosomes for biomass hydrolysis.</title>
        <authorList>
            <consortium name="DOE Joint Genome Institute"/>
            <person name="Haitjema C.H."/>
            <person name="Gilmore S.P."/>
            <person name="Henske J.K."/>
            <person name="Solomon K.V."/>
            <person name="De Groot R."/>
            <person name="Kuo A."/>
            <person name="Mondo S.J."/>
            <person name="Salamov A.A."/>
            <person name="Labutti K."/>
            <person name="Zhao Z."/>
            <person name="Chiniquy J."/>
            <person name="Barry K."/>
            <person name="Brewer H.M."/>
            <person name="Purvine S.O."/>
            <person name="Wright A.T."/>
            <person name="Boxma B."/>
            <person name="Van Alen T."/>
            <person name="Hackstein J.H."/>
            <person name="Baker S.E."/>
            <person name="Grigoriev I.V."/>
            <person name="O'Malley M.A."/>
        </authorList>
    </citation>
    <scope>NUCLEOTIDE SEQUENCE [LARGE SCALE GENOMIC DNA]</scope>
    <source>
        <strain evidence="16">finn</strain>
    </source>
</reference>
<dbReference type="GO" id="GO:0042594">
    <property type="term" value="P:response to starvation"/>
    <property type="evidence" value="ECO:0007669"/>
    <property type="project" value="TreeGrafter"/>
</dbReference>
<dbReference type="OrthoDB" id="5841594at2759"/>
<dbReference type="AlphaFoldDB" id="A0A1Y1VP04"/>
<dbReference type="GO" id="GO:0016301">
    <property type="term" value="F:kinase activity"/>
    <property type="evidence" value="ECO:0007669"/>
    <property type="project" value="UniProtKB-KW"/>
</dbReference>
<reference evidence="15 16" key="2">
    <citation type="submission" date="2016-08" db="EMBL/GenBank/DDBJ databases">
        <title>Pervasive Adenine N6-methylation of Active Genes in Fungi.</title>
        <authorList>
            <consortium name="DOE Joint Genome Institute"/>
            <person name="Mondo S.J."/>
            <person name="Dannebaum R.O."/>
            <person name="Kuo R.C."/>
            <person name="Labutti K."/>
            <person name="Haridas S."/>
            <person name="Kuo A."/>
            <person name="Salamov A."/>
            <person name="Ahrendt S.R."/>
            <person name="Lipzen A."/>
            <person name="Sullivan W."/>
            <person name="Andreopoulos W.B."/>
            <person name="Clum A."/>
            <person name="Lindquist E."/>
            <person name="Daum C."/>
            <person name="Ramamoorthy G.K."/>
            <person name="Gryganskyi A."/>
            <person name="Culley D."/>
            <person name="Magnuson J.K."/>
            <person name="James T.Y."/>
            <person name="O'Malley M.A."/>
            <person name="Stajich J.E."/>
            <person name="Spatafora J.W."/>
            <person name="Visel A."/>
            <person name="Grigoriev I.V."/>
        </authorList>
    </citation>
    <scope>NUCLEOTIDE SEQUENCE [LARGE SCALE GENOMIC DNA]</scope>
    <source>
        <strain evidence="16">finn</strain>
    </source>
</reference>
<organism evidence="15 16">
    <name type="scientific">Piromyces finnis</name>
    <dbReference type="NCBI Taxonomy" id="1754191"/>
    <lineage>
        <taxon>Eukaryota</taxon>
        <taxon>Fungi</taxon>
        <taxon>Fungi incertae sedis</taxon>
        <taxon>Chytridiomycota</taxon>
        <taxon>Chytridiomycota incertae sedis</taxon>
        <taxon>Neocallimastigomycetes</taxon>
        <taxon>Neocallimastigales</taxon>
        <taxon>Neocallimastigaceae</taxon>
        <taxon>Piromyces</taxon>
    </lineage>
</organism>
<evidence type="ECO:0000256" key="11">
    <source>
        <dbReference type="ARBA" id="ARBA00023211"/>
    </source>
</evidence>
<dbReference type="FunFam" id="3.40.449.10:FF:000005">
    <property type="entry name" value="Phosphoenolpyruvate carboxykinase [GTP]"/>
    <property type="match status" value="1"/>
</dbReference>
<evidence type="ECO:0000256" key="9">
    <source>
        <dbReference type="ARBA" id="ARBA00022793"/>
    </source>
</evidence>
<evidence type="ECO:0000256" key="5">
    <source>
        <dbReference type="ARBA" id="ARBA00012306"/>
    </source>
</evidence>
<evidence type="ECO:0000313" key="15">
    <source>
        <dbReference type="EMBL" id="ORX60883.1"/>
    </source>
</evidence>
<dbReference type="SUPFAM" id="SSF53795">
    <property type="entry name" value="PEP carboxykinase-like"/>
    <property type="match status" value="1"/>
</dbReference>
<evidence type="ECO:0000256" key="12">
    <source>
        <dbReference type="ARBA" id="ARBA00023239"/>
    </source>
</evidence>
<keyword evidence="16" id="KW-1185">Reference proteome</keyword>
<dbReference type="Pfam" id="PF17297">
    <property type="entry name" value="PEPCK_N"/>
    <property type="match status" value="1"/>
</dbReference>
<dbReference type="Gene3D" id="3.40.449.10">
    <property type="entry name" value="Phosphoenolpyruvate Carboxykinase, domain 1"/>
    <property type="match status" value="1"/>
</dbReference>
<evidence type="ECO:0000256" key="6">
    <source>
        <dbReference type="ARBA" id="ARBA00022432"/>
    </source>
</evidence>
<evidence type="ECO:0000313" key="16">
    <source>
        <dbReference type="Proteomes" id="UP000193719"/>
    </source>
</evidence>
<name>A0A1Y1VP04_9FUNG</name>
<comment type="subunit">
    <text evidence="4">Monomer.</text>
</comment>
<dbReference type="GO" id="GO:0030145">
    <property type="term" value="F:manganese ion binding"/>
    <property type="evidence" value="ECO:0007669"/>
    <property type="project" value="TreeGrafter"/>
</dbReference>
<keyword evidence="15" id="KW-0808">Transferase</keyword>
<dbReference type="GO" id="GO:0006107">
    <property type="term" value="P:oxaloacetate metabolic process"/>
    <property type="evidence" value="ECO:0007669"/>
    <property type="project" value="TreeGrafter"/>
</dbReference>
<keyword evidence="6" id="KW-0312">Gluconeogenesis</keyword>